<sequence>MSLSREPPVKKFPRNEFGQQSQPVPIQSEAASSHTRGSRRRRAKRQKTVSQQTEYPPQDLRTWLIGNKQNEQRRDHLDRTIHQRKHRALDRLVSSPFFPEIEAMRPSKKFTSPKFTLYDGKSDPLMHISHYRQMM</sequence>
<dbReference type="EMBL" id="JACBKZ010000014">
    <property type="protein sequence ID" value="KAF5933700.1"/>
    <property type="molecule type" value="Genomic_DNA"/>
</dbReference>
<organism evidence="2 3">
    <name type="scientific">Camellia sinensis</name>
    <name type="common">Tea plant</name>
    <name type="synonym">Thea sinensis</name>
    <dbReference type="NCBI Taxonomy" id="4442"/>
    <lineage>
        <taxon>Eukaryota</taxon>
        <taxon>Viridiplantae</taxon>
        <taxon>Streptophyta</taxon>
        <taxon>Embryophyta</taxon>
        <taxon>Tracheophyta</taxon>
        <taxon>Spermatophyta</taxon>
        <taxon>Magnoliopsida</taxon>
        <taxon>eudicotyledons</taxon>
        <taxon>Gunneridae</taxon>
        <taxon>Pentapetalae</taxon>
        <taxon>asterids</taxon>
        <taxon>Ericales</taxon>
        <taxon>Theaceae</taxon>
        <taxon>Camellia</taxon>
    </lineage>
</organism>
<keyword evidence="3" id="KW-1185">Reference proteome</keyword>
<accession>A0A7J7FZ34</accession>
<evidence type="ECO:0000256" key="1">
    <source>
        <dbReference type="SAM" id="MobiDB-lite"/>
    </source>
</evidence>
<protein>
    <submittedName>
        <fullName evidence="2">Uncharacterized protein</fullName>
    </submittedName>
</protein>
<feature type="compositionally biased region" description="Basic residues" evidence="1">
    <location>
        <begin position="36"/>
        <end position="47"/>
    </location>
</feature>
<dbReference type="AlphaFoldDB" id="A0A7J7FZ34"/>
<evidence type="ECO:0000313" key="2">
    <source>
        <dbReference type="EMBL" id="KAF5933700.1"/>
    </source>
</evidence>
<evidence type="ECO:0000313" key="3">
    <source>
        <dbReference type="Proteomes" id="UP000593564"/>
    </source>
</evidence>
<name>A0A7J7FZ34_CAMSI</name>
<dbReference type="Proteomes" id="UP000593564">
    <property type="component" value="Unassembled WGS sequence"/>
</dbReference>
<comment type="caution">
    <text evidence="2">The sequence shown here is derived from an EMBL/GenBank/DDBJ whole genome shotgun (WGS) entry which is preliminary data.</text>
</comment>
<feature type="region of interest" description="Disordered" evidence="1">
    <location>
        <begin position="1"/>
        <end position="58"/>
    </location>
</feature>
<reference evidence="2 3" key="2">
    <citation type="submission" date="2020-07" db="EMBL/GenBank/DDBJ databases">
        <title>Genome assembly of wild tea tree DASZ reveals pedigree and selection history of tea varieties.</title>
        <authorList>
            <person name="Zhang W."/>
        </authorList>
    </citation>
    <scope>NUCLEOTIDE SEQUENCE [LARGE SCALE GENOMIC DNA]</scope>
    <source>
        <strain evidence="3">cv. G240</strain>
        <tissue evidence="2">Leaf</tissue>
    </source>
</reference>
<proteinExistence type="predicted"/>
<gene>
    <name evidence="2" type="ORF">HYC85_029871</name>
</gene>
<reference evidence="3" key="1">
    <citation type="journal article" date="2020" name="Nat. Commun.">
        <title>Genome assembly of wild tea tree DASZ reveals pedigree and selection history of tea varieties.</title>
        <authorList>
            <person name="Zhang W."/>
            <person name="Zhang Y."/>
            <person name="Qiu H."/>
            <person name="Guo Y."/>
            <person name="Wan H."/>
            <person name="Zhang X."/>
            <person name="Scossa F."/>
            <person name="Alseekh S."/>
            <person name="Zhang Q."/>
            <person name="Wang P."/>
            <person name="Xu L."/>
            <person name="Schmidt M.H."/>
            <person name="Jia X."/>
            <person name="Li D."/>
            <person name="Zhu A."/>
            <person name="Guo F."/>
            <person name="Chen W."/>
            <person name="Ni D."/>
            <person name="Usadel B."/>
            <person name="Fernie A.R."/>
            <person name="Wen W."/>
        </authorList>
    </citation>
    <scope>NUCLEOTIDE SEQUENCE [LARGE SCALE GENOMIC DNA]</scope>
    <source>
        <strain evidence="3">cv. G240</strain>
    </source>
</reference>